<evidence type="ECO:0000256" key="1">
    <source>
        <dbReference type="ARBA" id="ARBA00023015"/>
    </source>
</evidence>
<evidence type="ECO:0000256" key="3">
    <source>
        <dbReference type="ARBA" id="ARBA00023163"/>
    </source>
</evidence>
<gene>
    <name evidence="6" type="primary">ydhM</name>
    <name evidence="6" type="ORF">GCM10007094_33570</name>
</gene>
<dbReference type="SUPFAM" id="SSF48498">
    <property type="entry name" value="Tetracyclin repressor-like, C-terminal domain"/>
    <property type="match status" value="1"/>
</dbReference>
<keyword evidence="1" id="KW-0805">Transcription regulation</keyword>
<dbReference type="PROSITE" id="PS50977">
    <property type="entry name" value="HTH_TETR_2"/>
    <property type="match status" value="1"/>
</dbReference>
<evidence type="ECO:0000313" key="6">
    <source>
        <dbReference type="EMBL" id="GHB41419.1"/>
    </source>
</evidence>
<dbReference type="Gene3D" id="1.10.357.10">
    <property type="entry name" value="Tetracycline Repressor, domain 2"/>
    <property type="match status" value="1"/>
</dbReference>
<dbReference type="InterPro" id="IPR009057">
    <property type="entry name" value="Homeodomain-like_sf"/>
</dbReference>
<dbReference type="PANTHER" id="PTHR47506:SF6">
    <property type="entry name" value="HTH-TYPE TRANSCRIPTIONAL REPRESSOR NEMR"/>
    <property type="match status" value="1"/>
</dbReference>
<evidence type="ECO:0000256" key="4">
    <source>
        <dbReference type="PROSITE-ProRule" id="PRU00335"/>
    </source>
</evidence>
<dbReference type="PRINTS" id="PR00455">
    <property type="entry name" value="HTHTETR"/>
</dbReference>
<organism evidence="6 7">
    <name type="scientific">Pseudovibrio japonicus</name>
    <dbReference type="NCBI Taxonomy" id="366534"/>
    <lineage>
        <taxon>Bacteria</taxon>
        <taxon>Pseudomonadati</taxon>
        <taxon>Pseudomonadota</taxon>
        <taxon>Alphaproteobacteria</taxon>
        <taxon>Hyphomicrobiales</taxon>
        <taxon>Stappiaceae</taxon>
        <taxon>Pseudovibrio</taxon>
    </lineage>
</organism>
<accession>A0ABQ3EIV4</accession>
<evidence type="ECO:0000256" key="2">
    <source>
        <dbReference type="ARBA" id="ARBA00023125"/>
    </source>
</evidence>
<evidence type="ECO:0000259" key="5">
    <source>
        <dbReference type="PROSITE" id="PS50977"/>
    </source>
</evidence>
<keyword evidence="2 4" id="KW-0238">DNA-binding</keyword>
<name>A0ABQ3EIV4_9HYPH</name>
<dbReference type="Proteomes" id="UP000637980">
    <property type="component" value="Unassembled WGS sequence"/>
</dbReference>
<sequence>MKKSEATRQHILETGRKLIAEQGFSSMGLSLLLKTAGVPKGSFYHYFESKEHFGCVLVQQYIDEYMATLDALLEPGELTYREKLFSYWSRWKTTQHAEDTSKHCLIVKLSAEIADSSEDIRELMAQLANKVETRLGDIIQAGIQDGSIAPGVDPKVTAQLLYQMWLGASLIGKLTREKKPFYRALEFTEILLPAAQTKTQGIHA</sequence>
<dbReference type="InterPro" id="IPR001647">
    <property type="entry name" value="HTH_TetR"/>
</dbReference>
<protein>
    <submittedName>
        <fullName evidence="6">TetR family transcriptional regulator</fullName>
    </submittedName>
</protein>
<keyword evidence="3" id="KW-0804">Transcription</keyword>
<dbReference type="InterPro" id="IPR036271">
    <property type="entry name" value="Tet_transcr_reg_TetR-rel_C_sf"/>
</dbReference>
<dbReference type="Pfam" id="PF16925">
    <property type="entry name" value="TetR_C_13"/>
    <property type="match status" value="1"/>
</dbReference>
<dbReference type="Pfam" id="PF00440">
    <property type="entry name" value="TetR_N"/>
    <property type="match status" value="1"/>
</dbReference>
<evidence type="ECO:0000313" key="7">
    <source>
        <dbReference type="Proteomes" id="UP000637980"/>
    </source>
</evidence>
<feature type="DNA-binding region" description="H-T-H motif" evidence="4">
    <location>
        <begin position="28"/>
        <end position="47"/>
    </location>
</feature>
<feature type="domain" description="HTH tetR-type" evidence="5">
    <location>
        <begin position="5"/>
        <end position="65"/>
    </location>
</feature>
<reference evidence="7" key="1">
    <citation type="journal article" date="2019" name="Int. J. Syst. Evol. Microbiol.">
        <title>The Global Catalogue of Microorganisms (GCM) 10K type strain sequencing project: providing services to taxonomists for standard genome sequencing and annotation.</title>
        <authorList>
            <consortium name="The Broad Institute Genomics Platform"/>
            <consortium name="The Broad Institute Genome Sequencing Center for Infectious Disease"/>
            <person name="Wu L."/>
            <person name="Ma J."/>
        </authorList>
    </citation>
    <scope>NUCLEOTIDE SEQUENCE [LARGE SCALE GENOMIC DNA]</scope>
    <source>
        <strain evidence="7">KCTC 12861</strain>
    </source>
</reference>
<dbReference type="EMBL" id="BMXE01000006">
    <property type="protein sequence ID" value="GHB41419.1"/>
    <property type="molecule type" value="Genomic_DNA"/>
</dbReference>
<dbReference type="SUPFAM" id="SSF46689">
    <property type="entry name" value="Homeodomain-like"/>
    <property type="match status" value="1"/>
</dbReference>
<dbReference type="RefSeq" id="WP_189437946.1">
    <property type="nucleotide sequence ID" value="NZ_BMXE01000006.1"/>
</dbReference>
<dbReference type="PANTHER" id="PTHR47506">
    <property type="entry name" value="TRANSCRIPTIONAL REGULATORY PROTEIN"/>
    <property type="match status" value="1"/>
</dbReference>
<dbReference type="InterPro" id="IPR011075">
    <property type="entry name" value="TetR_C"/>
</dbReference>
<comment type="caution">
    <text evidence="6">The sequence shown here is derived from an EMBL/GenBank/DDBJ whole genome shotgun (WGS) entry which is preliminary data.</text>
</comment>
<keyword evidence="7" id="KW-1185">Reference proteome</keyword>
<proteinExistence type="predicted"/>